<evidence type="ECO:0000256" key="3">
    <source>
        <dbReference type="ARBA" id="ARBA00022630"/>
    </source>
</evidence>
<keyword evidence="5" id="KW-0560">Oxidoreductase</keyword>
<evidence type="ECO:0000313" key="8">
    <source>
        <dbReference type="EMBL" id="AVO48450.1"/>
    </source>
</evidence>
<organism evidence="8 9">
    <name type="scientific">Melaminivora suipulveris</name>
    <dbReference type="NCBI Taxonomy" id="2109913"/>
    <lineage>
        <taxon>Bacteria</taxon>
        <taxon>Pseudomonadati</taxon>
        <taxon>Pseudomonadota</taxon>
        <taxon>Betaproteobacteria</taxon>
        <taxon>Burkholderiales</taxon>
        <taxon>Comamonadaceae</taxon>
        <taxon>Melaminivora</taxon>
    </lineage>
</organism>
<reference evidence="8 9" key="1">
    <citation type="submission" date="2018-03" db="EMBL/GenBank/DDBJ databases">
        <title>Genome sequencing of Melaminivora sp.</title>
        <authorList>
            <person name="Kim S.-J."/>
            <person name="Heo J."/>
            <person name="Ahn J.-H."/>
            <person name="Kwon S.-W."/>
        </authorList>
    </citation>
    <scope>NUCLEOTIDE SEQUENCE [LARGE SCALE GENOMIC DNA]</scope>
    <source>
        <strain evidence="8 9">SC2-9</strain>
    </source>
</reference>
<dbReference type="AlphaFoldDB" id="A0A2R3Q9J9"/>
<dbReference type="CDD" id="cd00567">
    <property type="entry name" value="ACAD"/>
    <property type="match status" value="1"/>
</dbReference>
<dbReference type="InterPro" id="IPR046373">
    <property type="entry name" value="Acyl-CoA_Oxase/DH_mid-dom_sf"/>
</dbReference>
<dbReference type="InterPro" id="IPR009075">
    <property type="entry name" value="AcylCo_DH/oxidase_C"/>
</dbReference>
<dbReference type="InterPro" id="IPR037069">
    <property type="entry name" value="AcylCoA_DH/ox_N_sf"/>
</dbReference>
<dbReference type="Gene3D" id="1.20.140.10">
    <property type="entry name" value="Butyryl-CoA Dehydrogenase, subunit A, domain 3"/>
    <property type="match status" value="1"/>
</dbReference>
<comment type="cofactor">
    <cofactor evidence="1">
        <name>FAD</name>
        <dbReference type="ChEBI" id="CHEBI:57692"/>
    </cofactor>
</comment>
<dbReference type="KEGG" id="mela:C6568_03635"/>
<dbReference type="EMBL" id="CP027667">
    <property type="protein sequence ID" value="AVO48450.1"/>
    <property type="molecule type" value="Genomic_DNA"/>
</dbReference>
<dbReference type="Pfam" id="PF00441">
    <property type="entry name" value="Acyl-CoA_dh_1"/>
    <property type="match status" value="1"/>
</dbReference>
<evidence type="ECO:0000256" key="2">
    <source>
        <dbReference type="ARBA" id="ARBA00009347"/>
    </source>
</evidence>
<dbReference type="Pfam" id="PF02771">
    <property type="entry name" value="Acyl-CoA_dh_N"/>
    <property type="match status" value="1"/>
</dbReference>
<dbReference type="RefSeq" id="WP_106682930.1">
    <property type="nucleotide sequence ID" value="NZ_CP027667.1"/>
</dbReference>
<dbReference type="PANTHER" id="PTHR43884">
    <property type="entry name" value="ACYL-COA DEHYDROGENASE"/>
    <property type="match status" value="1"/>
</dbReference>
<dbReference type="InterPro" id="IPR009100">
    <property type="entry name" value="AcylCoA_DH/oxidase_NM_dom_sf"/>
</dbReference>
<dbReference type="Gene3D" id="1.10.540.10">
    <property type="entry name" value="Acyl-CoA dehydrogenase/oxidase, N-terminal domain"/>
    <property type="match status" value="1"/>
</dbReference>
<keyword evidence="9" id="KW-1185">Reference proteome</keyword>
<proteinExistence type="inferred from homology"/>
<evidence type="ECO:0000256" key="1">
    <source>
        <dbReference type="ARBA" id="ARBA00001974"/>
    </source>
</evidence>
<protein>
    <submittedName>
        <fullName evidence="8">Acyl-CoA dehydrogenase</fullName>
    </submittedName>
</protein>
<dbReference type="InterPro" id="IPR013786">
    <property type="entry name" value="AcylCoA_DH/ox_N"/>
</dbReference>
<evidence type="ECO:0000256" key="4">
    <source>
        <dbReference type="ARBA" id="ARBA00022827"/>
    </source>
</evidence>
<dbReference type="GO" id="GO:0050660">
    <property type="term" value="F:flavin adenine dinucleotide binding"/>
    <property type="evidence" value="ECO:0007669"/>
    <property type="project" value="InterPro"/>
</dbReference>
<evidence type="ECO:0000259" key="7">
    <source>
        <dbReference type="Pfam" id="PF02771"/>
    </source>
</evidence>
<dbReference type="InterPro" id="IPR036250">
    <property type="entry name" value="AcylCo_DH-like_C"/>
</dbReference>
<evidence type="ECO:0000313" key="9">
    <source>
        <dbReference type="Proteomes" id="UP000237925"/>
    </source>
</evidence>
<dbReference type="Gene3D" id="2.40.110.10">
    <property type="entry name" value="Butyryl-CoA Dehydrogenase, subunit A, domain 2"/>
    <property type="match status" value="1"/>
</dbReference>
<evidence type="ECO:0000259" key="6">
    <source>
        <dbReference type="Pfam" id="PF00441"/>
    </source>
</evidence>
<feature type="domain" description="Acyl-CoA dehydrogenase/oxidase N-terminal" evidence="7">
    <location>
        <begin position="6"/>
        <end position="116"/>
    </location>
</feature>
<name>A0A2R3Q9J9_9BURK</name>
<feature type="domain" description="Acyl-CoA dehydrogenase/oxidase C-terminal" evidence="6">
    <location>
        <begin position="216"/>
        <end position="342"/>
    </location>
</feature>
<evidence type="ECO:0000256" key="5">
    <source>
        <dbReference type="ARBA" id="ARBA00023002"/>
    </source>
</evidence>
<dbReference type="SUPFAM" id="SSF47203">
    <property type="entry name" value="Acyl-CoA dehydrogenase C-terminal domain-like"/>
    <property type="match status" value="1"/>
</dbReference>
<sequence length="371" mass="40140">MDFNFSEDQQQLRDAVRRWVDKGYGFERRRAIVAGGGFDRSVWNELAELGLTALTVPEAHGGLGLGAVDAMVVLEELGRGIVLEPLAQAFVATRVLADCAPEALQGQWLPRIASGEALVMLAQQERKARYRLDVCEAKATQAGEKYTLTATKSIVPAGDKADAFIVPAQMDGQIALFLVEAGASGLTTQGYLTQDGSRAAEVMLKDAPAALIAQDGLAALELAVDTGIASACAYGVGAMEQTLHLTADYLNQRKQFGVAIASFQALRHRAADMKMQLELARSMSYYASLKMGEQREERRRALSRAKVQLGQSLRFVGQQSVQLHGGIGVTDEYAGSHYFKTLTQLEMTWGDTLHHLGEVSARMQDTAGVFA</sequence>
<gene>
    <name evidence="8" type="ORF">C6568_03635</name>
</gene>
<keyword evidence="4" id="KW-0274">FAD</keyword>
<accession>A0A2R3Q9J9</accession>
<keyword evidence="3" id="KW-0285">Flavoprotein</keyword>
<comment type="similarity">
    <text evidence="2">Belongs to the acyl-CoA dehydrogenase family.</text>
</comment>
<dbReference type="SUPFAM" id="SSF56645">
    <property type="entry name" value="Acyl-CoA dehydrogenase NM domain-like"/>
    <property type="match status" value="1"/>
</dbReference>
<dbReference type="GO" id="GO:0003995">
    <property type="term" value="F:acyl-CoA dehydrogenase activity"/>
    <property type="evidence" value="ECO:0007669"/>
    <property type="project" value="TreeGrafter"/>
</dbReference>
<dbReference type="PANTHER" id="PTHR43884:SF20">
    <property type="entry name" value="ACYL-COA DEHYDROGENASE FADE28"/>
    <property type="match status" value="1"/>
</dbReference>
<dbReference type="OrthoDB" id="9770681at2"/>
<dbReference type="Proteomes" id="UP000237925">
    <property type="component" value="Chromosome"/>
</dbReference>